<dbReference type="InterPro" id="IPR025420">
    <property type="entry name" value="DUF4143"/>
</dbReference>
<dbReference type="SUPFAM" id="SSF52540">
    <property type="entry name" value="P-loop containing nucleoside triphosphate hydrolases"/>
    <property type="match status" value="1"/>
</dbReference>
<organism evidence="1 2">
    <name type="scientific">Candidatus Hakubella thermalkaliphila</name>
    <dbReference type="NCBI Taxonomy" id="2754717"/>
    <lineage>
        <taxon>Bacteria</taxon>
        <taxon>Bacillati</taxon>
        <taxon>Actinomycetota</taxon>
        <taxon>Actinomycetota incertae sedis</taxon>
        <taxon>Candidatus Hakubellales</taxon>
        <taxon>Candidatus Hakubellaceae</taxon>
        <taxon>Candidatus Hakubella</taxon>
    </lineage>
</organism>
<accession>A0A6V8P7M6</accession>
<keyword evidence="2" id="KW-1185">Reference proteome</keyword>
<gene>
    <name evidence="1" type="ORF">HKBW3S33_01427</name>
</gene>
<dbReference type="PANTHER" id="PTHR33295:SF18">
    <property type="entry name" value="AAA+ ATPASE DOMAIN-CONTAINING PROTEIN"/>
    <property type="match status" value="1"/>
</dbReference>
<dbReference type="Pfam" id="PF13173">
    <property type="entry name" value="AAA_14"/>
    <property type="match status" value="1"/>
</dbReference>
<evidence type="ECO:0000313" key="2">
    <source>
        <dbReference type="Proteomes" id="UP000591948"/>
    </source>
</evidence>
<dbReference type="EMBL" id="BLRY01000097">
    <property type="protein sequence ID" value="GFP28010.1"/>
    <property type="molecule type" value="Genomic_DNA"/>
</dbReference>
<dbReference type="Proteomes" id="UP000591948">
    <property type="component" value="Unassembled WGS sequence"/>
</dbReference>
<evidence type="ECO:0000313" key="1">
    <source>
        <dbReference type="EMBL" id="GFP28010.1"/>
    </source>
</evidence>
<dbReference type="InterPro" id="IPR041682">
    <property type="entry name" value="AAA_14"/>
</dbReference>
<protein>
    <submittedName>
        <fullName evidence="1">Uncharacterized protein</fullName>
    </submittedName>
</protein>
<dbReference type="Gene3D" id="3.40.50.300">
    <property type="entry name" value="P-loop containing nucleotide triphosphate hydrolases"/>
    <property type="match status" value="1"/>
</dbReference>
<reference evidence="1 2" key="1">
    <citation type="journal article" date="2020" name="Front. Microbiol.">
        <title>Single-cell genomics of novel Actinobacteria with the Wood-Ljungdahl pathway discovered in a serpentinizing system.</title>
        <authorList>
            <person name="Merino N."/>
            <person name="Kawai M."/>
            <person name="Boyd E.S."/>
            <person name="Colman D.R."/>
            <person name="McGlynn S.E."/>
            <person name="Nealson K.H."/>
            <person name="Kurokawa K."/>
            <person name="Hongoh Y."/>
        </authorList>
    </citation>
    <scope>NUCLEOTIDE SEQUENCE [LARGE SCALE GENOMIC DNA]</scope>
    <source>
        <strain evidence="1 2">S33</strain>
    </source>
</reference>
<comment type="caution">
    <text evidence="1">The sequence shown here is derived from an EMBL/GenBank/DDBJ whole genome shotgun (WGS) entry which is preliminary data.</text>
</comment>
<dbReference type="InterPro" id="IPR027417">
    <property type="entry name" value="P-loop_NTPase"/>
</dbReference>
<dbReference type="InterPro" id="IPR003593">
    <property type="entry name" value="AAA+_ATPase"/>
</dbReference>
<proteinExistence type="predicted"/>
<dbReference type="SMART" id="SM00382">
    <property type="entry name" value="AAA"/>
    <property type="match status" value="1"/>
</dbReference>
<sequence>MAEFFDFSLNQNPWWETKAAISKDSKIVDFEEARLKWHPQSVLNLPLTTGAVHIIYGPRQVGKSTALKLLIRKLLAKYDAHNIFYFNCDLLATRKDLVELLTDYLNWVKAKRGKKFLFLDEISSLPDWPFAIKWLIDSGLGKNAVFFLTGSTSIHLKKSGEYLPGRRGEGKDVFLYPLSFFEFLKLFYPKAEQYKFDGKFSALKNFWHSVKVAVPDLPEKTQQFFLTGGFLRVINESSPSGTINSSTVELYKSWLKSEMAKNEKKEVLVRVILEKVFESLATGISYQSVAQYADLGSHNTARDYLQFLKDSFFLLEAPLFEISQKRVLWRKNKKFYCSDPFIFWLLFSFVFGGEDVSQIASRKLKDPDFLAKFVENLVGTEISKKGKELFYYQNRREIDFVFQDDTLPIEVKYQRRVIPADFSYLKKGIVISKSDFFVDKEVLVLPLDLFLLLG</sequence>
<dbReference type="Pfam" id="PF13635">
    <property type="entry name" value="DUF4143"/>
    <property type="match status" value="1"/>
</dbReference>
<name>A0A6V8P7M6_9ACTN</name>
<dbReference type="PANTHER" id="PTHR33295">
    <property type="entry name" value="ATPASE"/>
    <property type="match status" value="1"/>
</dbReference>